<feature type="compositionally biased region" description="Basic and acidic residues" evidence="3">
    <location>
        <begin position="258"/>
        <end position="283"/>
    </location>
</feature>
<evidence type="ECO:0000313" key="7">
    <source>
        <dbReference type="Proteomes" id="UP000009022"/>
    </source>
</evidence>
<dbReference type="Pfam" id="PF00076">
    <property type="entry name" value="RRM_1"/>
    <property type="match status" value="1"/>
</dbReference>
<dbReference type="SMART" id="SM00360">
    <property type="entry name" value="RRM"/>
    <property type="match status" value="1"/>
</dbReference>
<evidence type="ECO:0000256" key="3">
    <source>
        <dbReference type="SAM" id="MobiDB-lite"/>
    </source>
</evidence>
<evidence type="ECO:0008006" key="8">
    <source>
        <dbReference type="Google" id="ProtNLM"/>
    </source>
</evidence>
<name>B3RIV1_TRIAD</name>
<accession>B3RIV1</accession>
<dbReference type="SMART" id="SM00444">
    <property type="entry name" value="GYF"/>
    <property type="match status" value="1"/>
</dbReference>
<dbReference type="HOGENOM" id="CLU_869680_0_0_1"/>
<protein>
    <recommendedName>
        <fullName evidence="8">RRM domain-containing protein</fullName>
    </recommendedName>
</protein>
<evidence type="ECO:0000256" key="1">
    <source>
        <dbReference type="ARBA" id="ARBA00022884"/>
    </source>
</evidence>
<evidence type="ECO:0000256" key="2">
    <source>
        <dbReference type="PROSITE-ProRule" id="PRU00176"/>
    </source>
</evidence>
<gene>
    <name evidence="6" type="ORF">TRIADDRAFT_51379</name>
</gene>
<dbReference type="InterPro" id="IPR035445">
    <property type="entry name" value="GYF-like_dom_sf"/>
</dbReference>
<dbReference type="GO" id="GO:0003729">
    <property type="term" value="F:mRNA binding"/>
    <property type="evidence" value="ECO:0000318"/>
    <property type="project" value="GO_Central"/>
</dbReference>
<dbReference type="Gene3D" id="3.30.70.330">
    <property type="match status" value="1"/>
</dbReference>
<dbReference type="OMA" id="TLYWEYK"/>
<dbReference type="Proteomes" id="UP000009022">
    <property type="component" value="Unassembled WGS sequence"/>
</dbReference>
<dbReference type="InterPro" id="IPR003169">
    <property type="entry name" value="GYF"/>
</dbReference>
<proteinExistence type="predicted"/>
<dbReference type="PhylomeDB" id="B3RIV1"/>
<keyword evidence="7" id="KW-1185">Reference proteome</keyword>
<dbReference type="GeneID" id="6749674"/>
<dbReference type="eggNOG" id="KOG0118">
    <property type="taxonomic scope" value="Eukaryota"/>
</dbReference>
<evidence type="ECO:0000259" key="4">
    <source>
        <dbReference type="PROSITE" id="PS50102"/>
    </source>
</evidence>
<dbReference type="InterPro" id="IPR052462">
    <property type="entry name" value="SLIRP/GR-RBP-like"/>
</dbReference>
<dbReference type="Gene3D" id="3.30.1490.40">
    <property type="match status" value="1"/>
</dbReference>
<feature type="domain" description="RRM" evidence="4">
    <location>
        <begin position="57"/>
        <end position="137"/>
    </location>
</feature>
<dbReference type="Pfam" id="PF02213">
    <property type="entry name" value="GYF"/>
    <property type="match status" value="1"/>
</dbReference>
<dbReference type="CTD" id="6749674"/>
<dbReference type="PROSITE" id="PS50102">
    <property type="entry name" value="RRM"/>
    <property type="match status" value="1"/>
</dbReference>
<feature type="domain" description="GYF" evidence="5">
    <location>
        <begin position="163"/>
        <end position="211"/>
    </location>
</feature>
<dbReference type="SUPFAM" id="SSF54928">
    <property type="entry name" value="RNA-binding domain, RBD"/>
    <property type="match status" value="1"/>
</dbReference>
<feature type="region of interest" description="Disordered" evidence="3">
    <location>
        <begin position="216"/>
        <end position="304"/>
    </location>
</feature>
<dbReference type="InterPro" id="IPR012677">
    <property type="entry name" value="Nucleotide-bd_a/b_plait_sf"/>
</dbReference>
<dbReference type="STRING" id="10228.B3RIV1"/>
<reference evidence="6 7" key="1">
    <citation type="journal article" date="2008" name="Nature">
        <title>The Trichoplax genome and the nature of placozoans.</title>
        <authorList>
            <person name="Srivastava M."/>
            <person name="Begovic E."/>
            <person name="Chapman J."/>
            <person name="Putnam N.H."/>
            <person name="Hellsten U."/>
            <person name="Kawashima T."/>
            <person name="Kuo A."/>
            <person name="Mitros T."/>
            <person name="Salamov A."/>
            <person name="Carpenter M.L."/>
            <person name="Signorovitch A.Y."/>
            <person name="Moreno M.A."/>
            <person name="Kamm K."/>
            <person name="Grimwood J."/>
            <person name="Schmutz J."/>
            <person name="Shapiro H."/>
            <person name="Grigoriev I.V."/>
            <person name="Buss L.W."/>
            <person name="Schierwater B."/>
            <person name="Dellaporta S.L."/>
            <person name="Rokhsar D.S."/>
        </authorList>
    </citation>
    <scope>NUCLEOTIDE SEQUENCE [LARGE SCALE GENOMIC DNA]</scope>
    <source>
        <strain evidence="6 7">Grell-BS-1999</strain>
    </source>
</reference>
<dbReference type="InterPro" id="IPR034988">
    <property type="entry name" value="DAZ_BOULE_RRM"/>
</dbReference>
<dbReference type="InterPro" id="IPR035979">
    <property type="entry name" value="RBD_domain_sf"/>
</dbReference>
<dbReference type="EMBL" id="DS985241">
    <property type="protein sequence ID" value="EDV29258.1"/>
    <property type="molecule type" value="Genomic_DNA"/>
</dbReference>
<dbReference type="PROSITE" id="PS50829">
    <property type="entry name" value="GYF"/>
    <property type="match status" value="1"/>
</dbReference>
<dbReference type="AlphaFoldDB" id="B3RIV1"/>
<feature type="region of interest" description="Disordered" evidence="3">
    <location>
        <begin position="17"/>
        <end position="40"/>
    </location>
</feature>
<dbReference type="PANTHER" id="PTHR48027">
    <property type="entry name" value="HETEROGENEOUS NUCLEAR RIBONUCLEOPROTEIN 87F-RELATED"/>
    <property type="match status" value="1"/>
</dbReference>
<dbReference type="RefSeq" id="XP_002108460.1">
    <property type="nucleotide sequence ID" value="XM_002108424.1"/>
</dbReference>
<dbReference type="SUPFAM" id="SSF55277">
    <property type="entry name" value="GYF domain"/>
    <property type="match status" value="1"/>
</dbReference>
<dbReference type="KEGG" id="tad:TRIADDRAFT_51379"/>
<dbReference type="GO" id="GO:0005634">
    <property type="term" value="C:nucleus"/>
    <property type="evidence" value="ECO:0000318"/>
    <property type="project" value="GO_Central"/>
</dbReference>
<dbReference type="InParanoid" id="B3RIV1"/>
<feature type="compositionally biased region" description="Polar residues" evidence="3">
    <location>
        <begin position="218"/>
        <end position="232"/>
    </location>
</feature>
<evidence type="ECO:0000313" key="6">
    <source>
        <dbReference type="EMBL" id="EDV29258.1"/>
    </source>
</evidence>
<sequence>MSTFSYSYKKYTATKRSANDENANGPLAAKRSAPLHPQTHNAETLTSGKRLKFDPAAKLFIGNLSWDTTLESLAHYFSSFGKLMDAKIIKDHDTGNSKGFAFVTYSSAEEALHCRKWCAMNYPRLDGRNIYVSAVEWQPKALRDAKREEKRKAKEAENSVGPTLQWEFKWSSDKDAEVHGPYDTRTMLNWSKAGYFTREAFVRQVDFNSISDWIAAQDNDNNGVDDSANVLSEKTEKQIPGLVAYSDEDSDSENDTASVERENDKEKEISTVALDKAEDESKQGRANPSENFQDDDEENFSVPNRLEFIPISEIDFTMYP</sequence>
<keyword evidence="1 2" id="KW-0694">RNA-binding</keyword>
<evidence type="ECO:0000259" key="5">
    <source>
        <dbReference type="PROSITE" id="PS50829"/>
    </source>
</evidence>
<organism evidence="6 7">
    <name type="scientific">Trichoplax adhaerens</name>
    <name type="common">Trichoplax reptans</name>
    <dbReference type="NCBI Taxonomy" id="10228"/>
    <lineage>
        <taxon>Eukaryota</taxon>
        <taxon>Metazoa</taxon>
        <taxon>Placozoa</taxon>
        <taxon>Uniplacotomia</taxon>
        <taxon>Trichoplacea</taxon>
        <taxon>Trichoplacidae</taxon>
        <taxon>Trichoplax</taxon>
    </lineage>
</organism>
<dbReference type="CDD" id="cd12412">
    <property type="entry name" value="RRM_DAZL_BOULE"/>
    <property type="match status" value="1"/>
</dbReference>
<dbReference type="OrthoDB" id="442677at2759"/>
<dbReference type="InterPro" id="IPR000504">
    <property type="entry name" value="RRM_dom"/>
</dbReference>